<dbReference type="Pfam" id="PF08666">
    <property type="entry name" value="SAF"/>
    <property type="match status" value="1"/>
</dbReference>
<evidence type="ECO:0000256" key="1">
    <source>
        <dbReference type="SAM" id="MobiDB-lite"/>
    </source>
</evidence>
<dbReference type="InterPro" id="IPR013974">
    <property type="entry name" value="SAF"/>
</dbReference>
<reference evidence="3" key="2">
    <citation type="submission" date="2021-04" db="EMBL/GenBank/DDBJ databases">
        <authorList>
            <person name="Liu J."/>
        </authorList>
    </citation>
    <scope>NUCLEOTIDE SEQUENCE</scope>
    <source>
        <strain evidence="3">BAD-6</strain>
    </source>
</reference>
<evidence type="ECO:0000313" key="3">
    <source>
        <dbReference type="EMBL" id="MBR0597676.1"/>
    </source>
</evidence>
<dbReference type="NCBIfam" id="TIGR03177">
    <property type="entry name" value="pilus_cpaB"/>
    <property type="match status" value="1"/>
</dbReference>
<dbReference type="Proteomes" id="UP000675664">
    <property type="component" value="Unassembled WGS sequence"/>
</dbReference>
<dbReference type="RefSeq" id="WP_227017803.1">
    <property type="nucleotide sequence ID" value="NZ_JAGSND010000003.1"/>
</dbReference>
<name>A0A8J7W219_9FIRM</name>
<dbReference type="AlphaFoldDB" id="A0A8J7W219"/>
<comment type="caution">
    <text evidence="3">The sequence shown here is derived from an EMBL/GenBank/DDBJ whole genome shotgun (WGS) entry which is preliminary data.</text>
</comment>
<evidence type="ECO:0000259" key="2">
    <source>
        <dbReference type="SMART" id="SM00858"/>
    </source>
</evidence>
<organism evidence="3 4">
    <name type="scientific">Sinanaerobacter chloroacetimidivorans</name>
    <dbReference type="NCBI Taxonomy" id="2818044"/>
    <lineage>
        <taxon>Bacteria</taxon>
        <taxon>Bacillati</taxon>
        <taxon>Bacillota</taxon>
        <taxon>Clostridia</taxon>
        <taxon>Peptostreptococcales</taxon>
        <taxon>Anaerovoracaceae</taxon>
        <taxon>Sinanaerobacter</taxon>
    </lineage>
</organism>
<dbReference type="InterPro" id="IPR017592">
    <property type="entry name" value="Pilus_assmbl_Flp-typ_CpaB"/>
</dbReference>
<dbReference type="CDD" id="cd11614">
    <property type="entry name" value="SAF_CpaB_FlgA_like"/>
    <property type="match status" value="1"/>
</dbReference>
<gene>
    <name evidence="3" type="primary">cpaB</name>
    <name evidence="3" type="ORF">KCX82_07325</name>
</gene>
<feature type="domain" description="SAF" evidence="2">
    <location>
        <begin position="37"/>
        <end position="99"/>
    </location>
</feature>
<dbReference type="Pfam" id="PF16976">
    <property type="entry name" value="RcpC"/>
    <property type="match status" value="1"/>
</dbReference>
<keyword evidence="4" id="KW-1185">Reference proteome</keyword>
<proteinExistence type="predicted"/>
<protein>
    <submittedName>
        <fullName evidence="3">Flp pilus assembly protein CpaB</fullName>
    </submittedName>
</protein>
<dbReference type="SMART" id="SM00858">
    <property type="entry name" value="SAF"/>
    <property type="match status" value="1"/>
</dbReference>
<dbReference type="EMBL" id="JAGSND010000003">
    <property type="protein sequence ID" value="MBR0597676.1"/>
    <property type="molecule type" value="Genomic_DNA"/>
</dbReference>
<dbReference type="InterPro" id="IPR031571">
    <property type="entry name" value="RcpC_dom"/>
</dbReference>
<sequence length="266" mass="28315">MSILKNRTMVGALCILLSLIICFGMTPLFNRAVSAKTDIVRVVKEIKAGEKISKDMVQTVEVGGYGLPESVIRKPELAIGKYTKADLTVGDYILTAKLSETPAAENAYLYSLDGTKQAMSVTIKQFADGLSGKLQSGDIVSVIAPDYMQQGATVIPQELKYVEVISVTASSGYDANTGETVGSGDDRELPSTVTLLVTPEQSRVLAALEADGKLHLSLVYRGSDENAAKFIEAQDKALAAIYPGDQQDVEGRETSGQPAFGTNGVE</sequence>
<accession>A0A8J7W219</accession>
<feature type="region of interest" description="Disordered" evidence="1">
    <location>
        <begin position="244"/>
        <end position="266"/>
    </location>
</feature>
<evidence type="ECO:0000313" key="4">
    <source>
        <dbReference type="Proteomes" id="UP000675664"/>
    </source>
</evidence>
<reference evidence="3" key="1">
    <citation type="submission" date="2021-04" db="EMBL/GenBank/DDBJ databases">
        <title>Sinoanaerobacter chloroacetimidivorans sp. nov., an obligate anaerobic bacterium isolated from anaerobic sludge.</title>
        <authorList>
            <person name="Bao Y."/>
        </authorList>
    </citation>
    <scope>NUCLEOTIDE SEQUENCE</scope>
    <source>
        <strain evidence="3">BAD-6</strain>
    </source>
</reference>